<dbReference type="GO" id="GO:0005524">
    <property type="term" value="F:ATP binding"/>
    <property type="evidence" value="ECO:0007669"/>
    <property type="project" value="UniProtKB-KW"/>
</dbReference>
<dbReference type="GO" id="GO:0016887">
    <property type="term" value="F:ATP hydrolysis activity"/>
    <property type="evidence" value="ECO:0007669"/>
    <property type="project" value="InterPro"/>
</dbReference>
<sequence>MIRLEEVTKKFGDFTAVDGVTLSVGKGEIYGLLGANGAGKTTLIRMMCGILSPTSGKGTVMGWDISREQSRIQERIGYMSQKFSLYPDLTVEENLRFYADLYHIQGHVKKRVAEVLAEWNLTEWRSTRVSALAGGWRQRVAFASATLHAPPLLFLDEPTSGADPATRRAFWDGLYRLAEGGTTILVTTHYMDEAERCDRVAMMLRGKVAAEGRVTDLRREYAGVLNKPRPTLEEIFHHIIRGRGEKHGQKLG</sequence>
<dbReference type="SUPFAM" id="SSF52540">
    <property type="entry name" value="P-loop containing nucleoside triphosphate hydrolases"/>
    <property type="match status" value="1"/>
</dbReference>
<comment type="caution">
    <text evidence="4">The sequence shown here is derived from an EMBL/GenBank/DDBJ whole genome shotgun (WGS) entry which is preliminary data.</text>
</comment>
<dbReference type="Gene3D" id="3.40.50.300">
    <property type="entry name" value="P-loop containing nucleotide triphosphate hydrolases"/>
    <property type="match status" value="1"/>
</dbReference>
<dbReference type="InterPro" id="IPR003439">
    <property type="entry name" value="ABC_transporter-like_ATP-bd"/>
</dbReference>
<feature type="domain" description="ABC transporter" evidence="3">
    <location>
        <begin position="2"/>
        <end position="230"/>
    </location>
</feature>
<keyword evidence="5" id="KW-1185">Reference proteome</keyword>
<dbReference type="RefSeq" id="WP_188648390.1">
    <property type="nucleotide sequence ID" value="NZ_BMHQ01000009.1"/>
</dbReference>
<evidence type="ECO:0000313" key="5">
    <source>
        <dbReference type="Proteomes" id="UP000625210"/>
    </source>
</evidence>
<accession>A0A8J2Y9I1</accession>
<dbReference type="Proteomes" id="UP000625210">
    <property type="component" value="Unassembled WGS sequence"/>
</dbReference>
<keyword evidence="1" id="KW-0547">Nucleotide-binding</keyword>
<proteinExistence type="predicted"/>
<dbReference type="EMBL" id="BMHQ01000009">
    <property type="protein sequence ID" value="GGE23299.1"/>
    <property type="molecule type" value="Genomic_DNA"/>
</dbReference>
<dbReference type="SMART" id="SM00382">
    <property type="entry name" value="AAA"/>
    <property type="match status" value="1"/>
</dbReference>
<evidence type="ECO:0000313" key="4">
    <source>
        <dbReference type="EMBL" id="GGE23299.1"/>
    </source>
</evidence>
<dbReference type="PANTHER" id="PTHR43038">
    <property type="entry name" value="ATP-BINDING CASSETTE, SUB-FAMILY H, MEMBER 1"/>
    <property type="match status" value="1"/>
</dbReference>
<dbReference type="PROSITE" id="PS00211">
    <property type="entry name" value="ABC_TRANSPORTER_1"/>
    <property type="match status" value="1"/>
</dbReference>
<reference evidence="4" key="1">
    <citation type="journal article" date="2014" name="Int. J. Syst. Evol. Microbiol.">
        <title>Complete genome sequence of Corynebacterium casei LMG S-19264T (=DSM 44701T), isolated from a smear-ripened cheese.</title>
        <authorList>
            <consortium name="US DOE Joint Genome Institute (JGI-PGF)"/>
            <person name="Walter F."/>
            <person name="Albersmeier A."/>
            <person name="Kalinowski J."/>
            <person name="Ruckert C."/>
        </authorList>
    </citation>
    <scope>NUCLEOTIDE SEQUENCE</scope>
    <source>
        <strain evidence="4">CGMCC 1.15179</strain>
    </source>
</reference>
<evidence type="ECO:0000256" key="1">
    <source>
        <dbReference type="ARBA" id="ARBA00022741"/>
    </source>
</evidence>
<gene>
    <name evidence="4" type="primary">ybhF-C</name>
    <name evidence="4" type="ORF">GCM10011571_26760</name>
</gene>
<dbReference type="PANTHER" id="PTHR43038:SF3">
    <property type="entry name" value="ABC TRANSPORTER G FAMILY MEMBER 20 ISOFORM X1"/>
    <property type="match status" value="1"/>
</dbReference>
<dbReference type="InterPro" id="IPR017871">
    <property type="entry name" value="ABC_transporter-like_CS"/>
</dbReference>
<dbReference type="PROSITE" id="PS50893">
    <property type="entry name" value="ABC_TRANSPORTER_2"/>
    <property type="match status" value="1"/>
</dbReference>
<reference evidence="4" key="2">
    <citation type="submission" date="2020-09" db="EMBL/GenBank/DDBJ databases">
        <authorList>
            <person name="Sun Q."/>
            <person name="Zhou Y."/>
        </authorList>
    </citation>
    <scope>NUCLEOTIDE SEQUENCE</scope>
    <source>
        <strain evidence="4">CGMCC 1.15179</strain>
    </source>
</reference>
<name>A0A8J2Y9I1_9BACL</name>
<organism evidence="4 5">
    <name type="scientific">Marinithermofilum abyssi</name>
    <dbReference type="NCBI Taxonomy" id="1571185"/>
    <lineage>
        <taxon>Bacteria</taxon>
        <taxon>Bacillati</taxon>
        <taxon>Bacillota</taxon>
        <taxon>Bacilli</taxon>
        <taxon>Bacillales</taxon>
        <taxon>Thermoactinomycetaceae</taxon>
        <taxon>Marinithermofilum</taxon>
    </lineage>
</organism>
<dbReference type="AlphaFoldDB" id="A0A8J2Y9I1"/>
<dbReference type="InterPro" id="IPR027417">
    <property type="entry name" value="P-loop_NTPase"/>
</dbReference>
<evidence type="ECO:0000259" key="3">
    <source>
        <dbReference type="PROSITE" id="PS50893"/>
    </source>
</evidence>
<protein>
    <submittedName>
        <fullName evidence="4">ABC transporter ATP-binding protein</fullName>
    </submittedName>
</protein>
<dbReference type="CDD" id="cd03230">
    <property type="entry name" value="ABC_DR_subfamily_A"/>
    <property type="match status" value="1"/>
</dbReference>
<dbReference type="InterPro" id="IPR003593">
    <property type="entry name" value="AAA+_ATPase"/>
</dbReference>
<dbReference type="Pfam" id="PF00005">
    <property type="entry name" value="ABC_tran"/>
    <property type="match status" value="1"/>
</dbReference>
<keyword evidence="2 4" id="KW-0067">ATP-binding</keyword>
<evidence type="ECO:0000256" key="2">
    <source>
        <dbReference type="ARBA" id="ARBA00022840"/>
    </source>
</evidence>